<evidence type="ECO:0000313" key="4">
    <source>
        <dbReference type="EMBL" id="MBP2078084.1"/>
    </source>
</evidence>
<dbReference type="InterPro" id="IPR051121">
    <property type="entry name" value="FAH"/>
</dbReference>
<dbReference type="Gene3D" id="3.90.850.10">
    <property type="entry name" value="Fumarylacetoacetase-like, C-terminal domain"/>
    <property type="match status" value="1"/>
</dbReference>
<accession>A0A9X1CBU3</accession>
<name>A0A9X1CBU3_9BACI</name>
<comment type="similarity">
    <text evidence="1">Belongs to the FAH family.</text>
</comment>
<dbReference type="GO" id="GO:0016853">
    <property type="term" value="F:isomerase activity"/>
    <property type="evidence" value="ECO:0007669"/>
    <property type="project" value="UniProtKB-ARBA"/>
</dbReference>
<proteinExistence type="inferred from homology"/>
<dbReference type="GO" id="GO:0046872">
    <property type="term" value="F:metal ion binding"/>
    <property type="evidence" value="ECO:0007669"/>
    <property type="project" value="UniProtKB-KW"/>
</dbReference>
<dbReference type="GO" id="GO:0047621">
    <property type="term" value="F:acylpyruvate hydrolase activity"/>
    <property type="evidence" value="ECO:0007669"/>
    <property type="project" value="UniProtKB-EC"/>
</dbReference>
<reference evidence="4" key="1">
    <citation type="submission" date="2021-03" db="EMBL/GenBank/DDBJ databases">
        <title>Genomic Encyclopedia of Type Strains, Phase IV (KMG-IV): sequencing the most valuable type-strain genomes for metagenomic binning, comparative biology and taxonomic classification.</title>
        <authorList>
            <person name="Goeker M."/>
        </authorList>
    </citation>
    <scope>NUCLEOTIDE SEQUENCE</scope>
    <source>
        <strain evidence="4">DSM 107338</strain>
    </source>
</reference>
<keyword evidence="2" id="KW-0479">Metal-binding</keyword>
<evidence type="ECO:0000259" key="3">
    <source>
        <dbReference type="Pfam" id="PF01557"/>
    </source>
</evidence>
<gene>
    <name evidence="4" type="ORF">J2Z64_002339</name>
</gene>
<protein>
    <submittedName>
        <fullName evidence="4">Acylpyruvate hydrolase</fullName>
        <ecNumber evidence="4">3.7.1.5</ecNumber>
    </submittedName>
</protein>
<dbReference type="EC" id="3.7.1.5" evidence="4"/>
<dbReference type="SUPFAM" id="SSF56529">
    <property type="entry name" value="FAH"/>
    <property type="match status" value="1"/>
</dbReference>
<comment type="caution">
    <text evidence="4">The sequence shown here is derived from an EMBL/GenBank/DDBJ whole genome shotgun (WGS) entry which is preliminary data.</text>
</comment>
<dbReference type="Pfam" id="PF01557">
    <property type="entry name" value="FAA_hydrolase"/>
    <property type="match status" value="1"/>
</dbReference>
<dbReference type="InterPro" id="IPR036663">
    <property type="entry name" value="Fumarylacetoacetase_C_sf"/>
</dbReference>
<dbReference type="AlphaFoldDB" id="A0A9X1CBU3"/>
<dbReference type="GO" id="GO:0019752">
    <property type="term" value="P:carboxylic acid metabolic process"/>
    <property type="evidence" value="ECO:0007669"/>
    <property type="project" value="UniProtKB-ARBA"/>
</dbReference>
<dbReference type="RefSeq" id="WP_149473189.1">
    <property type="nucleotide sequence ID" value="NZ_JAGGMB010000006.1"/>
</dbReference>
<dbReference type="PANTHER" id="PTHR42796">
    <property type="entry name" value="FUMARYLACETOACETATE HYDROLASE DOMAIN-CONTAINING PROTEIN 2A-RELATED"/>
    <property type="match status" value="1"/>
</dbReference>
<dbReference type="Proteomes" id="UP001138793">
    <property type="component" value="Unassembled WGS sequence"/>
</dbReference>
<feature type="domain" description="Fumarylacetoacetase-like C-terminal" evidence="3">
    <location>
        <begin position="102"/>
        <end position="307"/>
    </location>
</feature>
<keyword evidence="5" id="KW-1185">Reference proteome</keyword>
<dbReference type="InterPro" id="IPR011234">
    <property type="entry name" value="Fumarylacetoacetase-like_C"/>
</dbReference>
<evidence type="ECO:0000313" key="5">
    <source>
        <dbReference type="Proteomes" id="UP001138793"/>
    </source>
</evidence>
<dbReference type="FunFam" id="3.90.850.10:FF:000002">
    <property type="entry name" value="2-hydroxyhepta-2,4-diene-1,7-dioate isomerase"/>
    <property type="match status" value="1"/>
</dbReference>
<dbReference type="OrthoDB" id="9805307at2"/>
<evidence type="ECO:0000256" key="2">
    <source>
        <dbReference type="ARBA" id="ARBA00022723"/>
    </source>
</evidence>
<organism evidence="4 5">
    <name type="scientific">Oceanobacillus polygoni</name>
    <dbReference type="NCBI Taxonomy" id="1235259"/>
    <lineage>
        <taxon>Bacteria</taxon>
        <taxon>Bacillati</taxon>
        <taxon>Bacillota</taxon>
        <taxon>Bacilli</taxon>
        <taxon>Bacillales</taxon>
        <taxon>Bacillaceae</taxon>
        <taxon>Oceanobacillus</taxon>
    </lineage>
</organism>
<dbReference type="PANTHER" id="PTHR42796:SF4">
    <property type="entry name" value="FUMARYLACETOACETATE HYDROLASE DOMAIN-CONTAINING PROTEIN 2A"/>
    <property type="match status" value="1"/>
</dbReference>
<keyword evidence="4" id="KW-0378">Hydrolase</keyword>
<evidence type="ECO:0000256" key="1">
    <source>
        <dbReference type="ARBA" id="ARBA00010211"/>
    </source>
</evidence>
<dbReference type="EMBL" id="JAGGMB010000006">
    <property type="protein sequence ID" value="MBP2078084.1"/>
    <property type="molecule type" value="Genomic_DNA"/>
</dbReference>
<sequence>MKLISYKRKGSDIGWRISSLDENTVIDLQDAYRNLLISKGEKENVAMESVFPADPNQFYSIGNGIINKAKEALDYALSHTNGKTVLQREAVILGPPVPNPSKIICVGRNYAEHVAEMKGDLPENPVLFAKFTNALIGPEDTIEKSAATEKLDYEVELTIVIGKEASKVSQEDALDYIAGYTIGNDTSARDLQKRTPQWLQGKSLDRTTPIGPWVVPADEIGDPSNLTIKSYVNGEERQASHTSNLIFTIPFLIEFISNLITLKPGDIIMTGTPDGVGFAMDPPQFLRDGDVVTLEIEKIGRMENKVVAAD</sequence>